<dbReference type="InterPro" id="IPR040255">
    <property type="entry name" value="Non-specific_endonuclease"/>
</dbReference>
<feature type="active site" description="Proton acceptor" evidence="1">
    <location>
        <position position="521"/>
    </location>
</feature>
<dbReference type="InterPro" id="IPR044925">
    <property type="entry name" value="His-Me_finger_sf"/>
</dbReference>
<dbReference type="SUPFAM" id="SSF50494">
    <property type="entry name" value="Trypsin-like serine proteases"/>
    <property type="match status" value="1"/>
</dbReference>
<keyword evidence="5" id="KW-0255">Endonuclease</keyword>
<dbReference type="SMART" id="SM00892">
    <property type="entry name" value="Endonuclease_NS"/>
    <property type="match status" value="1"/>
</dbReference>
<dbReference type="Gene3D" id="2.40.10.10">
    <property type="entry name" value="Trypsin-like serine proteases"/>
    <property type="match status" value="2"/>
</dbReference>
<evidence type="ECO:0000259" key="3">
    <source>
        <dbReference type="SMART" id="SM00477"/>
    </source>
</evidence>
<dbReference type="Gene3D" id="3.40.570.10">
    <property type="entry name" value="Extracellular Endonuclease, subunit A"/>
    <property type="match status" value="1"/>
</dbReference>
<dbReference type="SMART" id="SM00477">
    <property type="entry name" value="NUC"/>
    <property type="match status" value="1"/>
</dbReference>
<gene>
    <name evidence="5" type="ordered locus">Cpin_3250</name>
</gene>
<evidence type="ECO:0000256" key="2">
    <source>
        <dbReference type="PIRSR" id="PIRSR640255-2"/>
    </source>
</evidence>
<reference evidence="5 6" key="2">
    <citation type="journal article" date="2010" name="Stand. Genomic Sci.">
        <title>Complete genome sequence of Chitinophaga pinensis type strain (UQM 2034).</title>
        <authorList>
            <person name="Glavina Del Rio T."/>
            <person name="Abt B."/>
            <person name="Spring S."/>
            <person name="Lapidus A."/>
            <person name="Nolan M."/>
            <person name="Tice H."/>
            <person name="Copeland A."/>
            <person name="Cheng J.F."/>
            <person name="Chen F."/>
            <person name="Bruce D."/>
            <person name="Goodwin L."/>
            <person name="Pitluck S."/>
            <person name="Ivanova N."/>
            <person name="Mavromatis K."/>
            <person name="Mikhailova N."/>
            <person name="Pati A."/>
            <person name="Chen A."/>
            <person name="Palaniappan K."/>
            <person name="Land M."/>
            <person name="Hauser L."/>
            <person name="Chang Y.J."/>
            <person name="Jeffries C.D."/>
            <person name="Chain P."/>
            <person name="Saunders E."/>
            <person name="Detter J.C."/>
            <person name="Brettin T."/>
            <person name="Rohde M."/>
            <person name="Goker M."/>
            <person name="Bristow J."/>
            <person name="Eisen J.A."/>
            <person name="Markowitz V."/>
            <person name="Hugenholtz P."/>
            <person name="Kyrpides N.C."/>
            <person name="Klenk H.P."/>
            <person name="Lucas S."/>
        </authorList>
    </citation>
    <scope>NUCLEOTIDE SEQUENCE [LARGE SCALE GENOMIC DNA]</scope>
    <source>
        <strain evidence="6">ATCC 43595 / DSM 2588 / LMG 13176 / NBRC 15968 / NCIMB 11800 / UQM 2034</strain>
    </source>
</reference>
<keyword evidence="2" id="KW-0479">Metal-binding</keyword>
<keyword evidence="5" id="KW-0540">Nuclease</keyword>
<dbReference type="RefSeq" id="WP_012790893.1">
    <property type="nucleotide sequence ID" value="NC_013132.1"/>
</dbReference>
<dbReference type="InterPro" id="IPR009003">
    <property type="entry name" value="Peptidase_S1_PA"/>
</dbReference>
<dbReference type="Proteomes" id="UP000002215">
    <property type="component" value="Chromosome"/>
</dbReference>
<protein>
    <submittedName>
        <fullName evidence="5">DNA/RNA non-specific endonuclease</fullName>
    </submittedName>
</protein>
<dbReference type="InterPro" id="IPR044929">
    <property type="entry name" value="DNA/RNA_non-sp_Endonuclease_sf"/>
</dbReference>
<dbReference type="KEGG" id="cpi:Cpin_3250"/>
<evidence type="ECO:0000259" key="4">
    <source>
        <dbReference type="SMART" id="SM00892"/>
    </source>
</evidence>
<dbReference type="AlphaFoldDB" id="A0A979G4B0"/>
<feature type="binding site" evidence="2">
    <location>
        <position position="557"/>
    </location>
    <ligand>
        <name>Mg(2+)</name>
        <dbReference type="ChEBI" id="CHEBI:18420"/>
        <note>catalytic</note>
    </ligand>
</feature>
<evidence type="ECO:0000313" key="6">
    <source>
        <dbReference type="Proteomes" id="UP000002215"/>
    </source>
</evidence>
<dbReference type="GO" id="GO:0046872">
    <property type="term" value="F:metal ion binding"/>
    <property type="evidence" value="ECO:0007669"/>
    <property type="project" value="UniProtKB-KW"/>
</dbReference>
<dbReference type="GO" id="GO:0004519">
    <property type="term" value="F:endonuclease activity"/>
    <property type="evidence" value="ECO:0007669"/>
    <property type="project" value="UniProtKB-KW"/>
</dbReference>
<accession>A0A979G4B0</accession>
<dbReference type="Pfam" id="PF13365">
    <property type="entry name" value="Trypsin_2"/>
    <property type="match status" value="1"/>
</dbReference>
<proteinExistence type="predicted"/>
<dbReference type="InterPro" id="IPR043504">
    <property type="entry name" value="Peptidase_S1_PA_chymotrypsin"/>
</dbReference>
<dbReference type="Pfam" id="PF01223">
    <property type="entry name" value="Endonuclease_NS"/>
    <property type="match status" value="1"/>
</dbReference>
<dbReference type="OrthoDB" id="9770276at2"/>
<dbReference type="InterPro" id="IPR020821">
    <property type="entry name" value="ENPP1-3/EXOG-like_nuc-like"/>
</dbReference>
<name>A0A979G4B0_CHIPD</name>
<feature type="domain" description="ENPP1-3/EXOG-like endonuclease/phosphodiesterase" evidence="3">
    <location>
        <begin position="460"/>
        <end position="665"/>
    </location>
</feature>
<dbReference type="CDD" id="cd00091">
    <property type="entry name" value="NUC"/>
    <property type="match status" value="1"/>
</dbReference>
<reference evidence="6" key="1">
    <citation type="submission" date="2009-08" db="EMBL/GenBank/DDBJ databases">
        <title>The complete genome of Chitinophaga pinensis DSM 2588.</title>
        <authorList>
            <consortium name="US DOE Joint Genome Institute (JGI-PGF)"/>
            <person name="Lucas S."/>
            <person name="Copeland A."/>
            <person name="Lapidus A."/>
            <person name="Glavina del Rio T."/>
            <person name="Dalin E."/>
            <person name="Tice H."/>
            <person name="Bruce D."/>
            <person name="Goodwin L."/>
            <person name="Pitluck S."/>
            <person name="Kyrpides N."/>
            <person name="Mavromatis K."/>
            <person name="Ivanova N."/>
            <person name="Mikhailova N."/>
            <person name="Sims D."/>
            <person name="Meinche L."/>
            <person name="Brettin T."/>
            <person name="Detter J.C."/>
            <person name="Han C."/>
            <person name="Larimer F."/>
            <person name="Land M."/>
            <person name="Hauser L."/>
            <person name="Markowitz V."/>
            <person name="Cheng J.-F."/>
            <person name="Hugenholtz P."/>
            <person name="Woyke T."/>
            <person name="Wu D."/>
            <person name="Spring S."/>
            <person name="Klenk H.-P."/>
            <person name="Eisen J.A."/>
        </authorList>
    </citation>
    <scope>NUCLEOTIDE SEQUENCE [LARGE SCALE GENOMIC DNA]</scope>
    <source>
        <strain evidence="6">ATCC 43595 / DSM 2588 / LMG 13176 / NBRC 15968 / NCIMB 11800 / UQM 2034</strain>
    </source>
</reference>
<keyword evidence="5" id="KW-0378">Hydrolase</keyword>
<dbReference type="SUPFAM" id="SSF54060">
    <property type="entry name" value="His-Me finger endonucleases"/>
    <property type="match status" value="1"/>
</dbReference>
<dbReference type="EMBL" id="CP001699">
    <property type="protein sequence ID" value="ACU60717.1"/>
    <property type="molecule type" value="Genomic_DNA"/>
</dbReference>
<feature type="domain" description="DNA/RNA non-specific endonuclease/pyrophosphatase/phosphodiesterase" evidence="4">
    <location>
        <begin position="459"/>
        <end position="665"/>
    </location>
</feature>
<dbReference type="InterPro" id="IPR001604">
    <property type="entry name" value="Endo_G_ENPP1-like_dom"/>
</dbReference>
<dbReference type="PANTHER" id="PTHR13966:SF5">
    <property type="entry name" value="ENDONUCLEASE G, MITOCHONDRIAL"/>
    <property type="match status" value="1"/>
</dbReference>
<sequence>MAVPQKLRTAIARMEAADGALADEISKIRSNPSYKEEAREIAPRITTEVPEGLQEGFNTDFALETIVLRVGRPVLRINDNLPSLEFEDVESQIWKSKLEQARNTLLQTIPSVGRIEVKHHPSFEWLGTGWMVAPDIVVTNRHVAQEFGRRNGDGFVFRQLLDKPVSSSIDFLREQDLSPDRSFQVLKILHIEDDRGPDIAFLKVASSGGATLPQALPLFTGTAVSNTDIAVIGYPARDSRIPDVALMEDIFGKIYNFKRLAPGKITAVTPERIFHDCTTLGGCSGGIVFDLSNGQALGLHFAGRFLESNYAVPAAIVAERLATIQRSGPVSAAIVSEDKPPALQQLQASPSTQTNNVNVQTQTFSFNVPIEVTVTVGQPVIAGATAAAQNIQATQPANVESEDEYYTEGVAEDYDDRTGYNPAFLGNEFMVPLPEIADPAKAADVLRYDRNGEQDHVLRYEHFSVVMSKKRRLCYFSAVNINGAKSRKATRVGWRTDPRIAKDAQILKECYGNPPKFSRGHMTRREDPVWGSETAALRGNADSMCVTNTIPQMQSFNAPVWLGLEDYALDHAREDGMKITVFTGPVFRKNDPVIYGIKIPVISWKIIVFINDETGKLSATAYKMSQKDHLPEEEFVFGEYEAAQTSIANIEKLTGLSFGDLSAHDPLNEQNELQAFALEHVKQIRF</sequence>
<dbReference type="GO" id="GO:0016787">
    <property type="term" value="F:hydrolase activity"/>
    <property type="evidence" value="ECO:0007669"/>
    <property type="project" value="InterPro"/>
</dbReference>
<organism evidence="5 6">
    <name type="scientific">Chitinophaga pinensis (strain ATCC 43595 / DSM 2588 / LMG 13176 / NBRC 15968 / NCIMB 11800 / UQM 2034)</name>
    <dbReference type="NCBI Taxonomy" id="485918"/>
    <lineage>
        <taxon>Bacteria</taxon>
        <taxon>Pseudomonadati</taxon>
        <taxon>Bacteroidota</taxon>
        <taxon>Chitinophagia</taxon>
        <taxon>Chitinophagales</taxon>
        <taxon>Chitinophagaceae</taxon>
        <taxon>Chitinophaga</taxon>
    </lineage>
</organism>
<evidence type="ECO:0000313" key="5">
    <source>
        <dbReference type="EMBL" id="ACU60717.1"/>
    </source>
</evidence>
<evidence type="ECO:0000256" key="1">
    <source>
        <dbReference type="PIRSR" id="PIRSR640255-1"/>
    </source>
</evidence>
<dbReference type="PANTHER" id="PTHR13966">
    <property type="entry name" value="ENDONUCLEASE RELATED"/>
    <property type="match status" value="1"/>
</dbReference>
<dbReference type="GO" id="GO:0003676">
    <property type="term" value="F:nucleic acid binding"/>
    <property type="evidence" value="ECO:0007669"/>
    <property type="project" value="InterPro"/>
</dbReference>